<reference evidence="1" key="1">
    <citation type="submission" date="2014-05" db="EMBL/GenBank/DDBJ databases">
        <authorList>
            <person name="Chronopoulou M."/>
        </authorList>
    </citation>
    <scope>NUCLEOTIDE SEQUENCE</scope>
    <source>
        <tissue evidence="1">Whole organism</tissue>
    </source>
</reference>
<dbReference type="AlphaFoldDB" id="A0A0K2TJC2"/>
<organism evidence="1">
    <name type="scientific">Lepeophtheirus salmonis</name>
    <name type="common">Salmon louse</name>
    <name type="synonym">Caligus salmonis</name>
    <dbReference type="NCBI Taxonomy" id="72036"/>
    <lineage>
        <taxon>Eukaryota</taxon>
        <taxon>Metazoa</taxon>
        <taxon>Ecdysozoa</taxon>
        <taxon>Arthropoda</taxon>
        <taxon>Crustacea</taxon>
        <taxon>Multicrustacea</taxon>
        <taxon>Hexanauplia</taxon>
        <taxon>Copepoda</taxon>
        <taxon>Siphonostomatoida</taxon>
        <taxon>Caligidae</taxon>
        <taxon>Lepeophtheirus</taxon>
    </lineage>
</organism>
<feature type="non-terminal residue" evidence="1">
    <location>
        <position position="1"/>
    </location>
</feature>
<sequence length="55" mass="6699">TKDRQECSFQRKKLTSQRPITSWAKRRKITRNHCFSFSNFYTLLFHNTNVNSIYV</sequence>
<accession>A0A0K2TJC2</accession>
<name>A0A0K2TJC2_LEPSM</name>
<proteinExistence type="predicted"/>
<protein>
    <submittedName>
        <fullName evidence="1">Uncharacterized protein</fullName>
    </submittedName>
</protein>
<evidence type="ECO:0000313" key="1">
    <source>
        <dbReference type="EMBL" id="CDW26148.1"/>
    </source>
</evidence>
<dbReference type="EMBL" id="HACA01008787">
    <property type="protein sequence ID" value="CDW26148.1"/>
    <property type="molecule type" value="Transcribed_RNA"/>
</dbReference>